<feature type="region of interest" description="Disordered" evidence="1">
    <location>
        <begin position="768"/>
        <end position="797"/>
    </location>
</feature>
<feature type="compositionally biased region" description="Pro residues" evidence="1">
    <location>
        <begin position="282"/>
        <end position="295"/>
    </location>
</feature>
<evidence type="ECO:0000256" key="2">
    <source>
        <dbReference type="SAM" id="SignalP"/>
    </source>
</evidence>
<organism evidence="3 4">
    <name type="scientific">Tigriopus californicus</name>
    <name type="common">Marine copepod</name>
    <dbReference type="NCBI Taxonomy" id="6832"/>
    <lineage>
        <taxon>Eukaryota</taxon>
        <taxon>Metazoa</taxon>
        <taxon>Ecdysozoa</taxon>
        <taxon>Arthropoda</taxon>
        <taxon>Crustacea</taxon>
        <taxon>Multicrustacea</taxon>
        <taxon>Hexanauplia</taxon>
        <taxon>Copepoda</taxon>
        <taxon>Harpacticoida</taxon>
        <taxon>Harpacticidae</taxon>
        <taxon>Tigriopus</taxon>
    </lineage>
</organism>
<reference evidence="3 4" key="1">
    <citation type="journal article" date="2018" name="Nat. Ecol. Evol.">
        <title>Genomic signatures of mitonuclear coevolution across populations of Tigriopus californicus.</title>
        <authorList>
            <person name="Barreto F.S."/>
            <person name="Watson E.T."/>
            <person name="Lima T.G."/>
            <person name="Willett C.S."/>
            <person name="Edmands S."/>
            <person name="Li W."/>
            <person name="Burton R.S."/>
        </authorList>
    </citation>
    <scope>NUCLEOTIDE SEQUENCE [LARGE SCALE GENOMIC DNA]</scope>
    <source>
        <strain evidence="3 4">San Diego</strain>
    </source>
</reference>
<evidence type="ECO:0000313" key="4">
    <source>
        <dbReference type="Proteomes" id="UP000318571"/>
    </source>
</evidence>
<keyword evidence="2" id="KW-0732">Signal</keyword>
<name>A0A553PAS5_TIGCA</name>
<accession>A0A553PAS5</accession>
<comment type="caution">
    <text evidence="3">The sequence shown here is derived from an EMBL/GenBank/DDBJ whole genome shotgun (WGS) entry which is preliminary data.</text>
</comment>
<feature type="compositionally biased region" description="Low complexity" evidence="1">
    <location>
        <begin position="398"/>
        <end position="408"/>
    </location>
</feature>
<proteinExistence type="predicted"/>
<feature type="region of interest" description="Disordered" evidence="1">
    <location>
        <begin position="273"/>
        <end position="484"/>
    </location>
</feature>
<dbReference type="EMBL" id="VCGU01000005">
    <property type="protein sequence ID" value="TRY74785.1"/>
    <property type="molecule type" value="Genomic_DNA"/>
</dbReference>
<dbReference type="AlphaFoldDB" id="A0A553PAS5"/>
<evidence type="ECO:0000256" key="1">
    <source>
        <dbReference type="SAM" id="MobiDB-lite"/>
    </source>
</evidence>
<protein>
    <submittedName>
        <fullName evidence="3">Uncharacterized protein</fullName>
    </submittedName>
</protein>
<feature type="compositionally biased region" description="Gly residues" evidence="1">
    <location>
        <begin position="361"/>
        <end position="397"/>
    </location>
</feature>
<dbReference type="Proteomes" id="UP000318571">
    <property type="component" value="Chromosome 2"/>
</dbReference>
<evidence type="ECO:0000313" key="3">
    <source>
        <dbReference type="EMBL" id="TRY74785.1"/>
    </source>
</evidence>
<feature type="region of interest" description="Disordered" evidence="1">
    <location>
        <begin position="644"/>
        <end position="693"/>
    </location>
</feature>
<feature type="signal peptide" evidence="2">
    <location>
        <begin position="1"/>
        <end position="26"/>
    </location>
</feature>
<feature type="compositionally biased region" description="Low complexity" evidence="1">
    <location>
        <begin position="330"/>
        <end position="360"/>
    </location>
</feature>
<feature type="chain" id="PRO_5021976783" evidence="2">
    <location>
        <begin position="27"/>
        <end position="811"/>
    </location>
</feature>
<gene>
    <name evidence="3" type="ORF">TCAL_15576</name>
</gene>
<feature type="compositionally biased region" description="Low complexity" evidence="1">
    <location>
        <begin position="653"/>
        <end position="674"/>
    </location>
</feature>
<keyword evidence="4" id="KW-1185">Reference proteome</keyword>
<feature type="compositionally biased region" description="Low complexity" evidence="1">
    <location>
        <begin position="432"/>
        <end position="448"/>
    </location>
</feature>
<sequence>MPPGKRCQWRQESLILLLILSTRCLGKKPGGGFGGDFSAASMSGADTPGPTSGSMGGKAASAMAIGTGDSGPGNYASNFKTPNYTHMSGGGGGSKDGGGSSYSNFSSVNSLLKGFMELQKEQLKLDKVKAETAKAKVDLAMDYDEGDYVAPGKADKRRRKRSMMIQMEDLGMAKDKLLALLLNNTSVNELKNLVSQKYGALLQDLKKPKHDELSAQSPIKSHSDMKWGSVIKPVEKYEPPIKVKIIGPRPFKWKSKLDVPTVSSTKYVRQWGGGKYFKRDQPPPPPADPNSPPPSSFWANLGTKASTWFKNSPGGTPPGGSDPAANGAWSSKTPGTSGGSPASSWDSSGLGTGSSSPSWGGSPGVMGGGGSSSWTGQGGSPPPSGGGAQGVGGGSNGSNGQQDQTGSSQPMRGMADSGANGGWSSMSPPPSTGGAYPSGPPSSQGSQQRRGIMPSYPMHGSVALSDEPPLMASGGSKPMMMGFNNDNAKNIPDLSFSLSSLFPSKSMKGPERVKPPSRPPAMQVVESPLYQSTPLVKYSTELRPIWILPGHPKPPLASRPSPIYPTANGMVLSPSYSEYPSSERMDDMPTGYERSPMREMRKTWPIESATTSPKPMIISKEDNKVLIDPINGVIIVKDSKVPVKLRSKREVSTTEASPSSTTSTPVIPSSMTTSEVPSDPNGHSHGTKNDMGISSAGSYPWKLYLRDLYQAQMDGQSKDYDTDHTQVEDEKNLTPSIDNFTQEPGQPLVNSLDGNRRRRVKLAYSQKAHLPPGSTESISVGGGRAPGHHEGGGLTVKIKIPPKMHGTVSYE</sequence>